<organism evidence="4 5">
    <name type="scientific">Dreissena polymorpha</name>
    <name type="common">Zebra mussel</name>
    <name type="synonym">Mytilus polymorpha</name>
    <dbReference type="NCBI Taxonomy" id="45954"/>
    <lineage>
        <taxon>Eukaryota</taxon>
        <taxon>Metazoa</taxon>
        <taxon>Spiralia</taxon>
        <taxon>Lophotrochozoa</taxon>
        <taxon>Mollusca</taxon>
        <taxon>Bivalvia</taxon>
        <taxon>Autobranchia</taxon>
        <taxon>Heteroconchia</taxon>
        <taxon>Euheterodonta</taxon>
        <taxon>Imparidentia</taxon>
        <taxon>Neoheterodontei</taxon>
        <taxon>Myida</taxon>
        <taxon>Dreissenoidea</taxon>
        <taxon>Dreissenidae</taxon>
        <taxon>Dreissena</taxon>
    </lineage>
</organism>
<protein>
    <recommendedName>
        <fullName evidence="3">Neurotransmitter-gated ion-channel ligand-binding domain-containing protein</fullName>
    </recommendedName>
</protein>
<dbReference type="SUPFAM" id="SSF63712">
    <property type="entry name" value="Nicotinic receptor ligand binding domain-like"/>
    <property type="match status" value="1"/>
</dbReference>
<dbReference type="GO" id="GO:0016020">
    <property type="term" value="C:membrane"/>
    <property type="evidence" value="ECO:0007669"/>
    <property type="project" value="UniProtKB-SubCell"/>
</dbReference>
<keyword evidence="5" id="KW-1185">Reference proteome</keyword>
<evidence type="ECO:0000259" key="3">
    <source>
        <dbReference type="Pfam" id="PF02931"/>
    </source>
</evidence>
<reference evidence="4" key="2">
    <citation type="submission" date="2020-11" db="EMBL/GenBank/DDBJ databases">
        <authorList>
            <person name="McCartney M.A."/>
            <person name="Auch B."/>
            <person name="Kono T."/>
            <person name="Mallez S."/>
            <person name="Becker A."/>
            <person name="Gohl D.M."/>
            <person name="Silverstein K.A.T."/>
            <person name="Koren S."/>
            <person name="Bechman K.B."/>
            <person name="Herman A."/>
            <person name="Abrahante J.E."/>
            <person name="Garbe J."/>
        </authorList>
    </citation>
    <scope>NUCLEOTIDE SEQUENCE</scope>
    <source>
        <strain evidence="4">Duluth1</strain>
        <tissue evidence="4">Whole animal</tissue>
    </source>
</reference>
<comment type="caution">
    <text evidence="4">The sequence shown here is derived from an EMBL/GenBank/DDBJ whole genome shotgun (WGS) entry which is preliminary data.</text>
</comment>
<dbReference type="EMBL" id="JAIWYP010000010">
    <property type="protein sequence ID" value="KAH3753486.1"/>
    <property type="molecule type" value="Genomic_DNA"/>
</dbReference>
<gene>
    <name evidence="4" type="ORF">DPMN_188123</name>
</gene>
<evidence type="ECO:0000256" key="2">
    <source>
        <dbReference type="ARBA" id="ARBA00023136"/>
    </source>
</evidence>
<dbReference type="PROSITE" id="PS00236">
    <property type="entry name" value="NEUROTR_ION_CHANNEL"/>
    <property type="match status" value="1"/>
</dbReference>
<dbReference type="Gene3D" id="2.70.170.10">
    <property type="entry name" value="Neurotransmitter-gated ion-channel ligand-binding domain"/>
    <property type="match status" value="1"/>
</dbReference>
<keyword evidence="2" id="KW-0472">Membrane</keyword>
<accession>A0A9D4DQB2</accession>
<dbReference type="InterPro" id="IPR006202">
    <property type="entry name" value="Neur_chan_lig-bd"/>
</dbReference>
<evidence type="ECO:0000256" key="1">
    <source>
        <dbReference type="ARBA" id="ARBA00004370"/>
    </source>
</evidence>
<dbReference type="Proteomes" id="UP000828390">
    <property type="component" value="Unassembled WGS sequence"/>
</dbReference>
<name>A0A9D4DQB2_DREPO</name>
<evidence type="ECO:0000313" key="5">
    <source>
        <dbReference type="Proteomes" id="UP000828390"/>
    </source>
</evidence>
<dbReference type="GO" id="GO:0005230">
    <property type="term" value="F:extracellular ligand-gated monoatomic ion channel activity"/>
    <property type="evidence" value="ECO:0007669"/>
    <property type="project" value="InterPro"/>
</dbReference>
<comment type="subcellular location">
    <subcellularLocation>
        <location evidence="1">Membrane</location>
    </subcellularLocation>
</comment>
<reference evidence="4" key="1">
    <citation type="journal article" date="2019" name="bioRxiv">
        <title>The Genome of the Zebra Mussel, Dreissena polymorpha: A Resource for Invasive Species Research.</title>
        <authorList>
            <person name="McCartney M.A."/>
            <person name="Auch B."/>
            <person name="Kono T."/>
            <person name="Mallez S."/>
            <person name="Zhang Y."/>
            <person name="Obille A."/>
            <person name="Becker A."/>
            <person name="Abrahante J.E."/>
            <person name="Garbe J."/>
            <person name="Badalamenti J.P."/>
            <person name="Herman A."/>
            <person name="Mangelson H."/>
            <person name="Liachko I."/>
            <person name="Sullivan S."/>
            <person name="Sone E.D."/>
            <person name="Koren S."/>
            <person name="Silverstein K.A.T."/>
            <person name="Beckman K.B."/>
            <person name="Gohl D.M."/>
        </authorList>
    </citation>
    <scope>NUCLEOTIDE SEQUENCE</scope>
    <source>
        <strain evidence="4">Duluth1</strain>
        <tissue evidence="4">Whole animal</tissue>
    </source>
</reference>
<proteinExistence type="predicted"/>
<dbReference type="AlphaFoldDB" id="A0A9D4DQB2"/>
<feature type="domain" description="Neurotransmitter-gated ion-channel ligand-binding" evidence="3">
    <location>
        <begin position="27"/>
        <end position="101"/>
    </location>
</feature>
<evidence type="ECO:0000313" key="4">
    <source>
        <dbReference type="EMBL" id="KAH3753486.1"/>
    </source>
</evidence>
<dbReference type="Pfam" id="PF02931">
    <property type="entry name" value="Neur_chan_LBD"/>
    <property type="match status" value="1"/>
</dbReference>
<dbReference type="InterPro" id="IPR018000">
    <property type="entry name" value="Neurotransmitter_ion_chnl_CS"/>
</dbReference>
<dbReference type="InterPro" id="IPR036734">
    <property type="entry name" value="Neur_chan_lig-bd_sf"/>
</dbReference>
<sequence length="108" mass="12664">MMMKMMMVMLMMIIDYDDDESPFCRVITADNLNLRYDFEGNVEWEPPVLFNVHCQWNFCVAVVECQVDVTFYPYDQHKCAIVVIGWGYTVEEVDLAFLSQAINTDDLE</sequence>